<dbReference type="Pfam" id="PF02719">
    <property type="entry name" value="Polysacc_synt_2"/>
    <property type="match status" value="1"/>
</dbReference>
<dbReference type="InterPro" id="IPR003869">
    <property type="entry name" value="Polysac_CapD-like"/>
</dbReference>
<dbReference type="InterPro" id="IPR051203">
    <property type="entry name" value="Polysaccharide_Synthase-Rel"/>
</dbReference>
<dbReference type="OrthoDB" id="9803111at2"/>
<dbReference type="Proteomes" id="UP000281738">
    <property type="component" value="Unassembled WGS sequence"/>
</dbReference>
<dbReference type="EMBL" id="RKHO01000001">
    <property type="protein sequence ID" value="ROR92530.1"/>
    <property type="molecule type" value="Genomic_DNA"/>
</dbReference>
<name>A0A3N2CYA9_9ACTN</name>
<dbReference type="AlphaFoldDB" id="A0A3N2CYA9"/>
<comment type="caution">
    <text evidence="4">The sequence shown here is derived from an EMBL/GenBank/DDBJ whole genome shotgun (WGS) entry which is preliminary data.</text>
</comment>
<keyword evidence="2" id="KW-1133">Transmembrane helix</keyword>
<keyword evidence="5" id="KW-1185">Reference proteome</keyword>
<gene>
    <name evidence="4" type="ORF">EDD33_3421</name>
</gene>
<dbReference type="Gene3D" id="3.40.50.720">
    <property type="entry name" value="NAD(P)-binding Rossmann-like Domain"/>
    <property type="match status" value="2"/>
</dbReference>
<feature type="transmembrane region" description="Helical" evidence="2">
    <location>
        <begin position="44"/>
        <end position="67"/>
    </location>
</feature>
<evidence type="ECO:0000256" key="1">
    <source>
        <dbReference type="ARBA" id="ARBA00007430"/>
    </source>
</evidence>
<protein>
    <submittedName>
        <fullName evidence="4">FlaA1/EpsC-like NDP-sugar epimerase</fullName>
    </submittedName>
</protein>
<dbReference type="Pfam" id="PF13727">
    <property type="entry name" value="CoA_binding_3"/>
    <property type="match status" value="1"/>
</dbReference>
<dbReference type="CDD" id="cd05237">
    <property type="entry name" value="UDP_invert_4-6DH_SDR_e"/>
    <property type="match status" value="1"/>
</dbReference>
<keyword evidence="2" id="KW-0472">Membrane</keyword>
<feature type="transmembrane region" description="Helical" evidence="2">
    <location>
        <begin position="21"/>
        <end position="38"/>
    </location>
</feature>
<sequence>MQDAFSRIRQTRTLVLVTYDSVSWLVAFAAMALLQVAVGYSPTLVLPSALVLGVSCAIAYVGIGLPLHLHLGRSPVGSFADAVLASLVSGLVGLFVVTVNLAVGAPARVSLTVTASMLAFVLVVGGRAAYRLLRDWSDVRRLVDPATREPVVVIGAGNGAAQLVASMLRDPDCGWRPVALVDDDPRKSHRRLSGVPVVGSAFEFVEVARRVGATTAILAIPSAPSELVSVVSRLATESRIDLKVLPSVSNLHNPAHVNISDVRDIDVTDFLGRQPIETDVESIADYLTGKRVLVTGAGGSIGSELCRQIAKFGPSELIMLDRDESALHAVQLSITGRAMLDSDDTELGDIRDERYVKALFARRAPHVVFHAAALKHLPLLEAAPGEAVKTNVWGTQHVLAAAVATGVERFVNVSTDKAANPCSVLGYSKRLAEGLTAAAARDAEGLFMSVRFGNVLGSRGSVLTTFTAQIAAGGPITVTDPRVTRYFMTIREAVQLVIQAGAIGSRGDVMVLDMGEPIAIRDVAQQLIALSGKQVDVVFTGLREGEKMHEELFGDDELDVRPQHPLISHAAVPDFSPVTAEGLDPYQAPSVVSRTLAQACAGMRDDLARRSATTVVTGRSEPPQG</sequence>
<feature type="transmembrane region" description="Helical" evidence="2">
    <location>
        <begin position="109"/>
        <end position="130"/>
    </location>
</feature>
<evidence type="ECO:0000259" key="3">
    <source>
        <dbReference type="Pfam" id="PF02719"/>
    </source>
</evidence>
<comment type="similarity">
    <text evidence="1">Belongs to the polysaccharide synthase family.</text>
</comment>
<accession>A0A3N2CYA9</accession>
<dbReference type="PANTHER" id="PTHR43318:SF1">
    <property type="entry name" value="POLYSACCHARIDE BIOSYNTHESIS PROTEIN EPSC-RELATED"/>
    <property type="match status" value="1"/>
</dbReference>
<feature type="domain" description="Polysaccharide biosynthesis protein CapD-like" evidence="3">
    <location>
        <begin position="292"/>
        <end position="568"/>
    </location>
</feature>
<dbReference type="RefSeq" id="WP_123392162.1">
    <property type="nucleotide sequence ID" value="NZ_RKHO01000001.1"/>
</dbReference>
<evidence type="ECO:0000313" key="4">
    <source>
        <dbReference type="EMBL" id="ROR92530.1"/>
    </source>
</evidence>
<feature type="transmembrane region" description="Helical" evidence="2">
    <location>
        <begin position="79"/>
        <end position="103"/>
    </location>
</feature>
<reference evidence="4 5" key="1">
    <citation type="submission" date="2018-11" db="EMBL/GenBank/DDBJ databases">
        <title>Sequencing the genomes of 1000 actinobacteria strains.</title>
        <authorList>
            <person name="Klenk H.-P."/>
        </authorList>
    </citation>
    <scope>NUCLEOTIDE SEQUENCE [LARGE SCALE GENOMIC DNA]</scope>
    <source>
        <strain evidence="4 5">DSM 12652</strain>
    </source>
</reference>
<organism evidence="4 5">
    <name type="scientific">Nocardioides aurantiacus</name>
    <dbReference type="NCBI Taxonomy" id="86796"/>
    <lineage>
        <taxon>Bacteria</taxon>
        <taxon>Bacillati</taxon>
        <taxon>Actinomycetota</taxon>
        <taxon>Actinomycetes</taxon>
        <taxon>Propionibacteriales</taxon>
        <taxon>Nocardioidaceae</taxon>
        <taxon>Nocardioides</taxon>
    </lineage>
</organism>
<keyword evidence="2" id="KW-0812">Transmembrane</keyword>
<evidence type="ECO:0000313" key="5">
    <source>
        <dbReference type="Proteomes" id="UP000281738"/>
    </source>
</evidence>
<dbReference type="SUPFAM" id="SSF51735">
    <property type="entry name" value="NAD(P)-binding Rossmann-fold domains"/>
    <property type="match status" value="2"/>
</dbReference>
<evidence type="ECO:0000256" key="2">
    <source>
        <dbReference type="SAM" id="Phobius"/>
    </source>
</evidence>
<proteinExistence type="inferred from homology"/>
<dbReference type="InterPro" id="IPR036291">
    <property type="entry name" value="NAD(P)-bd_dom_sf"/>
</dbReference>
<dbReference type="PANTHER" id="PTHR43318">
    <property type="entry name" value="UDP-N-ACETYLGLUCOSAMINE 4,6-DEHYDRATASE"/>
    <property type="match status" value="1"/>
</dbReference>